<accession>A0A9X1NZZ2</accession>
<proteinExistence type="predicted"/>
<keyword evidence="2" id="KW-1185">Reference proteome</keyword>
<organism evidence="1 2">
    <name type="scientific">Jiella avicenniae</name>
    <dbReference type="NCBI Taxonomy" id="2907202"/>
    <lineage>
        <taxon>Bacteria</taxon>
        <taxon>Pseudomonadati</taxon>
        <taxon>Pseudomonadota</taxon>
        <taxon>Alphaproteobacteria</taxon>
        <taxon>Hyphomicrobiales</taxon>
        <taxon>Aurantimonadaceae</taxon>
        <taxon>Jiella</taxon>
    </lineage>
</organism>
<dbReference type="EMBL" id="JAJUWU010000013">
    <property type="protein sequence ID" value="MCE7028935.1"/>
    <property type="molecule type" value="Genomic_DNA"/>
</dbReference>
<evidence type="ECO:0000313" key="1">
    <source>
        <dbReference type="EMBL" id="MCE7028935.1"/>
    </source>
</evidence>
<name>A0A9X1NZZ2_9HYPH</name>
<comment type="caution">
    <text evidence="1">The sequence shown here is derived from an EMBL/GenBank/DDBJ whole genome shotgun (WGS) entry which is preliminary data.</text>
</comment>
<reference evidence="1" key="1">
    <citation type="submission" date="2022-01" db="EMBL/GenBank/DDBJ databases">
        <title>Jiella avicenniae sp. nov., a novel endophytic bacterium isolated from bark of Avicennia marina.</title>
        <authorList>
            <person name="Tuo L."/>
        </authorList>
    </citation>
    <scope>NUCLEOTIDE SEQUENCE</scope>
    <source>
        <strain evidence="1">CBK1P-4</strain>
    </source>
</reference>
<dbReference type="RefSeq" id="WP_233719939.1">
    <property type="nucleotide sequence ID" value="NZ_JAJUWU010000013.1"/>
</dbReference>
<dbReference type="Proteomes" id="UP001139035">
    <property type="component" value="Unassembled WGS sequence"/>
</dbReference>
<protein>
    <recommendedName>
        <fullName evidence="3">Phage gp6-like head-tail connector protein</fullName>
    </recommendedName>
</protein>
<dbReference type="AlphaFoldDB" id="A0A9X1NZZ2"/>
<evidence type="ECO:0008006" key="3">
    <source>
        <dbReference type="Google" id="ProtNLM"/>
    </source>
</evidence>
<gene>
    <name evidence="1" type="ORF">LZD57_13125</name>
</gene>
<sequence>MLTVVTAATAANLTTLSRARAMLDFAPTEDEAVGTLIDQASRVIADYCRRPFGLETVKEVFEAPCCDGYLMLSRSPAVAFVEVIEGEETVAPASFHYEVETGLVCRLSDSGRRVAWSGAPVAVTYAAGYVLPSDDNDAPVATLPEPVERAAIRLVGAYRSLSGRDPLIKSETTEGIGSTSWWVPGAGSVLADPEAEQLLQPYRRLF</sequence>
<evidence type="ECO:0000313" key="2">
    <source>
        <dbReference type="Proteomes" id="UP001139035"/>
    </source>
</evidence>